<protein>
    <submittedName>
        <fullName evidence="5">Gfo/Idh/MocA family oxidoreductase</fullName>
    </submittedName>
</protein>
<dbReference type="GO" id="GO:0000166">
    <property type="term" value="F:nucleotide binding"/>
    <property type="evidence" value="ECO:0007669"/>
    <property type="project" value="InterPro"/>
</dbReference>
<keyword evidence="1" id="KW-0560">Oxidoreductase</keyword>
<dbReference type="EMBL" id="CP042433">
    <property type="protein sequence ID" value="QEC56853.1"/>
    <property type="molecule type" value="Genomic_DNA"/>
</dbReference>
<organism evidence="5 6">
    <name type="scientific">Flavisolibacter ginsenosidimutans</name>
    <dbReference type="NCBI Taxonomy" id="661481"/>
    <lineage>
        <taxon>Bacteria</taxon>
        <taxon>Pseudomonadati</taxon>
        <taxon>Bacteroidota</taxon>
        <taxon>Chitinophagia</taxon>
        <taxon>Chitinophagales</taxon>
        <taxon>Chitinophagaceae</taxon>
        <taxon>Flavisolibacter</taxon>
    </lineage>
</organism>
<dbReference type="Proteomes" id="UP000321204">
    <property type="component" value="Chromosome"/>
</dbReference>
<accession>A0A5B8UJW9</accession>
<evidence type="ECO:0000256" key="1">
    <source>
        <dbReference type="ARBA" id="ARBA00023002"/>
    </source>
</evidence>
<dbReference type="OrthoDB" id="9815825at2"/>
<dbReference type="InterPro" id="IPR008354">
    <property type="entry name" value="Glc-Fru_OxRdtase_bac"/>
</dbReference>
<dbReference type="Gene3D" id="3.30.360.10">
    <property type="entry name" value="Dihydrodipicolinate Reductase, domain 2"/>
    <property type="match status" value="1"/>
</dbReference>
<dbReference type="SUPFAM" id="SSF51735">
    <property type="entry name" value="NAD(P)-binding Rossmann-fold domains"/>
    <property type="match status" value="1"/>
</dbReference>
<dbReference type="AlphaFoldDB" id="A0A5B8UJW9"/>
<dbReference type="PANTHER" id="PTHR43818">
    <property type="entry name" value="BCDNA.GH03377"/>
    <property type="match status" value="1"/>
</dbReference>
<name>A0A5B8UJW9_9BACT</name>
<dbReference type="InterPro" id="IPR055170">
    <property type="entry name" value="GFO_IDH_MocA-like_dom"/>
</dbReference>
<dbReference type="InterPro" id="IPR000683">
    <property type="entry name" value="Gfo/Idh/MocA-like_OxRdtase_N"/>
</dbReference>
<dbReference type="Gene3D" id="3.40.50.720">
    <property type="entry name" value="NAD(P)-binding Rossmann-like Domain"/>
    <property type="match status" value="1"/>
</dbReference>
<evidence type="ECO:0000259" key="3">
    <source>
        <dbReference type="Pfam" id="PF01408"/>
    </source>
</evidence>
<proteinExistence type="predicted"/>
<dbReference type="RefSeq" id="WP_146788411.1">
    <property type="nucleotide sequence ID" value="NZ_BAABIO010000003.1"/>
</dbReference>
<dbReference type="InterPro" id="IPR036291">
    <property type="entry name" value="NAD(P)-bd_dom_sf"/>
</dbReference>
<dbReference type="PROSITE" id="PS51257">
    <property type="entry name" value="PROKAR_LIPOPROTEIN"/>
    <property type="match status" value="1"/>
</dbReference>
<feature type="domain" description="GFO/IDH/MocA-like oxidoreductase" evidence="4">
    <location>
        <begin position="178"/>
        <end position="288"/>
    </location>
</feature>
<dbReference type="PANTHER" id="PTHR43818:SF11">
    <property type="entry name" value="BCDNA.GH03377"/>
    <property type="match status" value="1"/>
</dbReference>
<dbReference type="KEGG" id="fgg:FSB75_13425"/>
<dbReference type="GO" id="GO:0016491">
    <property type="term" value="F:oxidoreductase activity"/>
    <property type="evidence" value="ECO:0007669"/>
    <property type="project" value="UniProtKB-KW"/>
</dbReference>
<sequence>MKKFSRRHFLQSASAAVGVSAVGAALPSFTTACKNKNTVYDGKKLNIALVGLGRYAGYLAEGLQEAQYCRLAGIVTGTPSKAVDWKKRYNIPDANVYNYQNFDGIKNNKDIDVVYIVLPNSMHKEFAIRTARAGKHVIVEKPMAITAADCEEMIDACKKAGVQMAIGYRLHYEPYNMEMKRLGQEKVFGQVRLVEASLGYKTGDPNEWRLKKALAGGGPLMNVGIYCVQASRYITGEEPLSVTAQFGPITDANLFKEVEASVTWQADFPSGALANCTSTYNCGIDRLYASAENGSFELSPAISYGPFRGKTSKGELHFPETNQQAVQCDEIAKVLLAGKQLPSHITGEEGLKDIKVMQAIYEAACTGKKVSIA</sequence>
<dbReference type="SUPFAM" id="SSF55347">
    <property type="entry name" value="Glyceraldehyde-3-phosphate dehydrogenase-like, C-terminal domain"/>
    <property type="match status" value="1"/>
</dbReference>
<dbReference type="Pfam" id="PF22725">
    <property type="entry name" value="GFO_IDH_MocA_C3"/>
    <property type="match status" value="1"/>
</dbReference>
<dbReference type="Pfam" id="PF01408">
    <property type="entry name" value="GFO_IDH_MocA"/>
    <property type="match status" value="1"/>
</dbReference>
<feature type="signal peptide" evidence="2">
    <location>
        <begin position="1"/>
        <end position="24"/>
    </location>
</feature>
<evidence type="ECO:0000313" key="6">
    <source>
        <dbReference type="Proteomes" id="UP000321204"/>
    </source>
</evidence>
<feature type="chain" id="PRO_5022943536" evidence="2">
    <location>
        <begin position="25"/>
        <end position="373"/>
    </location>
</feature>
<dbReference type="InterPro" id="IPR006311">
    <property type="entry name" value="TAT_signal"/>
</dbReference>
<dbReference type="PRINTS" id="PR01775">
    <property type="entry name" value="GLFROXRDTASE"/>
</dbReference>
<reference evidence="5 6" key="1">
    <citation type="journal article" date="2015" name="Int. J. Syst. Evol. Microbiol.">
        <title>Flavisolibacter ginsenosidimutans sp. nov., with ginsenoside-converting activity isolated from soil used for cultivating ginseng.</title>
        <authorList>
            <person name="Zhao Y."/>
            <person name="Liu Q."/>
            <person name="Kang M.S."/>
            <person name="Jin F."/>
            <person name="Yu H."/>
            <person name="Im W.T."/>
        </authorList>
    </citation>
    <scope>NUCLEOTIDE SEQUENCE [LARGE SCALE GENOMIC DNA]</scope>
    <source>
        <strain evidence="5 6">Gsoil 636</strain>
    </source>
</reference>
<evidence type="ECO:0000259" key="4">
    <source>
        <dbReference type="Pfam" id="PF22725"/>
    </source>
</evidence>
<evidence type="ECO:0000313" key="5">
    <source>
        <dbReference type="EMBL" id="QEC56853.1"/>
    </source>
</evidence>
<dbReference type="InterPro" id="IPR050463">
    <property type="entry name" value="Gfo/Idh/MocA_oxidrdct_glycsds"/>
</dbReference>
<feature type="domain" description="Gfo/Idh/MocA-like oxidoreductase N-terminal" evidence="3">
    <location>
        <begin position="45"/>
        <end position="168"/>
    </location>
</feature>
<gene>
    <name evidence="5" type="ORF">FSB75_13425</name>
</gene>
<keyword evidence="2" id="KW-0732">Signal</keyword>
<evidence type="ECO:0000256" key="2">
    <source>
        <dbReference type="SAM" id="SignalP"/>
    </source>
</evidence>
<dbReference type="PROSITE" id="PS51318">
    <property type="entry name" value="TAT"/>
    <property type="match status" value="1"/>
</dbReference>
<keyword evidence="6" id="KW-1185">Reference proteome</keyword>